<dbReference type="PANTHER" id="PTHR14167">
    <property type="entry name" value="SH3 DOMAIN-CONTAINING"/>
    <property type="match status" value="1"/>
</dbReference>
<dbReference type="InterPro" id="IPR050384">
    <property type="entry name" value="Endophilin_SH3RF"/>
</dbReference>
<feature type="compositionally biased region" description="Low complexity" evidence="3">
    <location>
        <begin position="329"/>
        <end position="340"/>
    </location>
</feature>
<comment type="caution">
    <text evidence="5">The sequence shown here is derived from an EMBL/GenBank/DDBJ whole genome shotgun (WGS) entry which is preliminary data.</text>
</comment>
<dbReference type="EMBL" id="VCGU01000004">
    <property type="protein sequence ID" value="TRY77238.1"/>
    <property type="molecule type" value="Genomic_DNA"/>
</dbReference>
<dbReference type="Proteomes" id="UP000318571">
    <property type="component" value="Chromosome 5"/>
</dbReference>
<evidence type="ECO:0000313" key="6">
    <source>
        <dbReference type="Proteomes" id="UP000318571"/>
    </source>
</evidence>
<feature type="compositionally biased region" description="Gly residues" evidence="3">
    <location>
        <begin position="135"/>
        <end position="144"/>
    </location>
</feature>
<dbReference type="AlphaFoldDB" id="A0A553PHS5"/>
<proteinExistence type="predicted"/>
<feature type="domain" description="SH3" evidence="4">
    <location>
        <begin position="54"/>
        <end position="113"/>
    </location>
</feature>
<feature type="region of interest" description="Disordered" evidence="3">
    <location>
        <begin position="131"/>
        <end position="254"/>
    </location>
</feature>
<dbReference type="STRING" id="6832.A0A553PHS5"/>
<dbReference type="Pfam" id="PF07653">
    <property type="entry name" value="SH3_2"/>
    <property type="match status" value="1"/>
</dbReference>
<gene>
    <name evidence="5" type="ORF">TCAL_05312</name>
</gene>
<dbReference type="Pfam" id="PF00018">
    <property type="entry name" value="SH3_1"/>
    <property type="match status" value="1"/>
</dbReference>
<evidence type="ECO:0000256" key="2">
    <source>
        <dbReference type="PROSITE-ProRule" id="PRU00192"/>
    </source>
</evidence>
<dbReference type="InterPro" id="IPR001452">
    <property type="entry name" value="SH3_domain"/>
</dbReference>
<dbReference type="OrthoDB" id="9991832at2759"/>
<evidence type="ECO:0000313" key="5">
    <source>
        <dbReference type="EMBL" id="TRY77238.1"/>
    </source>
</evidence>
<protein>
    <recommendedName>
        <fullName evidence="4">SH3 domain-containing protein</fullName>
    </recommendedName>
</protein>
<dbReference type="PANTHER" id="PTHR14167:SF116">
    <property type="entry name" value="CAP, ISOFORM AC"/>
    <property type="match status" value="1"/>
</dbReference>
<dbReference type="SUPFAM" id="SSF50044">
    <property type="entry name" value="SH3-domain"/>
    <property type="match status" value="3"/>
</dbReference>
<dbReference type="Gene3D" id="2.30.30.40">
    <property type="entry name" value="SH3 Domains"/>
    <property type="match status" value="3"/>
</dbReference>
<reference evidence="5 6" key="1">
    <citation type="journal article" date="2018" name="Nat. Ecol. Evol.">
        <title>Genomic signatures of mitonuclear coevolution across populations of Tigriopus californicus.</title>
        <authorList>
            <person name="Barreto F.S."/>
            <person name="Watson E.T."/>
            <person name="Lima T.G."/>
            <person name="Willett C.S."/>
            <person name="Edmands S."/>
            <person name="Li W."/>
            <person name="Burton R.S."/>
        </authorList>
    </citation>
    <scope>NUCLEOTIDE SEQUENCE [LARGE SCALE GENOMIC DNA]</scope>
    <source>
        <strain evidence="5 6">San Diego</strain>
    </source>
</reference>
<dbReference type="CDD" id="cd00174">
    <property type="entry name" value="SH3"/>
    <property type="match status" value="2"/>
</dbReference>
<evidence type="ECO:0000259" key="4">
    <source>
        <dbReference type="PROSITE" id="PS50002"/>
    </source>
</evidence>
<organism evidence="5 6">
    <name type="scientific">Tigriopus californicus</name>
    <name type="common">Marine copepod</name>
    <dbReference type="NCBI Taxonomy" id="6832"/>
    <lineage>
        <taxon>Eukaryota</taxon>
        <taxon>Metazoa</taxon>
        <taxon>Ecdysozoa</taxon>
        <taxon>Arthropoda</taxon>
        <taxon>Crustacea</taxon>
        <taxon>Multicrustacea</taxon>
        <taxon>Hexanauplia</taxon>
        <taxon>Copepoda</taxon>
        <taxon>Harpacticoida</taxon>
        <taxon>Harpacticidae</taxon>
        <taxon>Tigriopus</taxon>
    </lineage>
</organism>
<dbReference type="OMA" id="MESALPX"/>
<feature type="region of interest" description="Disordered" evidence="3">
    <location>
        <begin position="326"/>
        <end position="432"/>
    </location>
</feature>
<feature type="compositionally biased region" description="Polar residues" evidence="3">
    <location>
        <begin position="147"/>
        <end position="168"/>
    </location>
</feature>
<feature type="domain" description="SH3" evidence="4">
    <location>
        <begin position="256"/>
        <end position="316"/>
    </location>
</feature>
<feature type="region of interest" description="Disordered" evidence="3">
    <location>
        <begin position="444"/>
        <end position="481"/>
    </location>
</feature>
<feature type="compositionally biased region" description="Polar residues" evidence="3">
    <location>
        <begin position="209"/>
        <end position="219"/>
    </location>
</feature>
<sequence length="548" mass="58855">MAFLCPVRIKRNKKKKPLHDDSLQGPVPSMGRITGSASIETLVRVGIEKENGLGPESKMVVLHDFTPCVDDELEVKRGQIVHVLYQENDWVYVISEENKEGFIPHSYCAQFGSQLAGLALNVKKKLPRDGSAPFGMGGSGGGPGKATSMNGLPQISMTSPGLPSSASQGMPPGVPMGTSSGGPDQTDSENSSLLRQHQMGPGSMGKMLPSSNHNNTRGSQPHPLPPHNTSQNDPSRSNSLMSESSSQPDIHPFYKEPSGRYIVLYTYQAQDENDLNVERGQCVTVLNSDDPDWCWVAKYDQTEGFVPSGFIYPLDAIHRHQNLVNGTNQAHPQHPQQQQQKSIHQLSGKPGALPMGHPTMQHHEQGLPVPQAQPRPPPLLNNNNIGQSSAYPVKGNYPPPDHGFNGLPTVTRPMGSVGSSGPSSFSTSGMNSLGVVGSTHSTAGLPISGYEGNNNPAPPPLPSNTSSNGNAGGPSGGGDNRYSGTELVMLYDYKAQAPDDLSVRRGDWVYADLSNQTVDGWLWSYSPKTRKYGFIPKAYARPPAMTSL</sequence>
<feature type="compositionally biased region" description="Gly residues" evidence="3">
    <location>
        <begin position="470"/>
        <end position="479"/>
    </location>
</feature>
<accession>A0A553PHS5</accession>
<evidence type="ECO:0000256" key="1">
    <source>
        <dbReference type="ARBA" id="ARBA00022443"/>
    </source>
</evidence>
<dbReference type="SMART" id="SM00326">
    <property type="entry name" value="SH3"/>
    <property type="match status" value="3"/>
</dbReference>
<feature type="compositionally biased region" description="Low complexity" evidence="3">
    <location>
        <begin position="235"/>
        <end position="246"/>
    </location>
</feature>
<keyword evidence="6" id="KW-1185">Reference proteome</keyword>
<feature type="compositionally biased region" description="Low complexity" evidence="3">
    <location>
        <begin position="415"/>
        <end position="432"/>
    </location>
</feature>
<evidence type="ECO:0000256" key="3">
    <source>
        <dbReference type="SAM" id="MobiDB-lite"/>
    </source>
</evidence>
<dbReference type="FunFam" id="2.30.30.40:FF:000222">
    <property type="entry name" value="SH3 domain-containing protein Dlish"/>
    <property type="match status" value="1"/>
</dbReference>
<dbReference type="InterPro" id="IPR036028">
    <property type="entry name" value="SH3-like_dom_sf"/>
</dbReference>
<keyword evidence="1 2" id="KW-0728">SH3 domain</keyword>
<feature type="domain" description="SH3" evidence="4">
    <location>
        <begin position="482"/>
        <end position="545"/>
    </location>
</feature>
<name>A0A553PHS5_TIGCA</name>
<dbReference type="PROSITE" id="PS50002">
    <property type="entry name" value="SH3"/>
    <property type="match status" value="3"/>
</dbReference>
<feature type="compositionally biased region" description="Polar residues" evidence="3">
    <location>
        <begin position="177"/>
        <end position="195"/>
    </location>
</feature>